<evidence type="ECO:0000256" key="1">
    <source>
        <dbReference type="SAM" id="Phobius"/>
    </source>
</evidence>
<gene>
    <name evidence="2" type="ORF">EVJ47_08600</name>
</gene>
<comment type="caution">
    <text evidence="2">The sequence shown here is derived from an EMBL/GenBank/DDBJ whole genome shotgun (WGS) entry which is preliminary data.</text>
</comment>
<organism evidence="2 3">
    <name type="scientific">Candidatus Acidulodesulfobacterium ferriphilum</name>
    <dbReference type="NCBI Taxonomy" id="2597223"/>
    <lineage>
        <taxon>Bacteria</taxon>
        <taxon>Deltaproteobacteria</taxon>
        <taxon>Candidatus Acidulodesulfobacterales</taxon>
        <taxon>Candidatus Acidulodesulfobacterium</taxon>
    </lineage>
</organism>
<accession>A0A519B9U5</accession>
<feature type="transmembrane region" description="Helical" evidence="1">
    <location>
        <begin position="32"/>
        <end position="56"/>
    </location>
</feature>
<keyword evidence="1" id="KW-0472">Membrane</keyword>
<name>A0A519B9U5_9DELT</name>
<evidence type="ECO:0000313" key="3">
    <source>
        <dbReference type="Proteomes" id="UP000320813"/>
    </source>
</evidence>
<protein>
    <submittedName>
        <fullName evidence="2">Uncharacterized protein</fullName>
    </submittedName>
</protein>
<dbReference type="EMBL" id="SGBD01000005">
    <property type="protein sequence ID" value="RZD13978.1"/>
    <property type="molecule type" value="Genomic_DNA"/>
</dbReference>
<proteinExistence type="predicted"/>
<sequence length="193" mass="22429">MTELSESDLHKLFKDDRNIPFNKNTNKKERDALSLFIIILLITLIVITWLSVYFYYLSYVNSSKKYNGILSRLSLNLKGDTLRYNKVKTNLIFFKQVNKNQVNISNLLYLLSIHRFGLTYVQSITVRDGHIYIGMMSSGRRFLKGLRLMRDYAVYLNIYSLQMHTGSFKITSLIETKTKSNKGVLGVLTSGRY</sequence>
<reference evidence="2 3" key="1">
    <citation type="submission" date="2019-01" db="EMBL/GenBank/DDBJ databases">
        <title>Insights into ecological role of a new deltaproteobacterial order Candidatus Sinidesulfobacterales (Sva0485) by metagenomics and metatranscriptomics.</title>
        <authorList>
            <person name="Tan S."/>
            <person name="Liu J."/>
            <person name="Fang Y."/>
            <person name="Hedlund B.P."/>
            <person name="Lian Z.H."/>
            <person name="Huang L.Y."/>
            <person name="Li J.T."/>
            <person name="Huang L.N."/>
            <person name="Li W.J."/>
            <person name="Jiang H.C."/>
            <person name="Dong H.L."/>
            <person name="Shu W.S."/>
        </authorList>
    </citation>
    <scope>NUCLEOTIDE SEQUENCE [LARGE SCALE GENOMIC DNA]</scope>
    <source>
        <strain evidence="2">AP3</strain>
    </source>
</reference>
<keyword evidence="1" id="KW-0812">Transmembrane</keyword>
<dbReference type="Proteomes" id="UP000320813">
    <property type="component" value="Unassembled WGS sequence"/>
</dbReference>
<evidence type="ECO:0000313" key="2">
    <source>
        <dbReference type="EMBL" id="RZD13978.1"/>
    </source>
</evidence>
<dbReference type="AlphaFoldDB" id="A0A519B9U5"/>
<keyword evidence="1" id="KW-1133">Transmembrane helix</keyword>